<reference evidence="2 3" key="1">
    <citation type="journal article" date="2023" name="Hortic Res">
        <title>Pangenome of water caltrop reveals structural variations and asymmetric subgenome divergence after allopolyploidization.</title>
        <authorList>
            <person name="Zhang X."/>
            <person name="Chen Y."/>
            <person name="Wang L."/>
            <person name="Yuan Y."/>
            <person name="Fang M."/>
            <person name="Shi L."/>
            <person name="Lu R."/>
            <person name="Comes H.P."/>
            <person name="Ma Y."/>
            <person name="Chen Y."/>
            <person name="Huang G."/>
            <person name="Zhou Y."/>
            <person name="Zheng Z."/>
            <person name="Qiu Y."/>
        </authorList>
    </citation>
    <scope>NUCLEOTIDE SEQUENCE [LARGE SCALE GENOMIC DNA]</scope>
    <source>
        <strain evidence="2">F231</strain>
    </source>
</reference>
<keyword evidence="1" id="KW-0472">Membrane</keyword>
<gene>
    <name evidence="2" type="ORF">SAY86_000061</name>
</gene>
<keyword evidence="1" id="KW-1133">Transmembrane helix</keyword>
<comment type="caution">
    <text evidence="2">The sequence shown here is derived from an EMBL/GenBank/DDBJ whole genome shotgun (WGS) entry which is preliminary data.</text>
</comment>
<protein>
    <submittedName>
        <fullName evidence="2">Uncharacterized protein</fullName>
    </submittedName>
</protein>
<feature type="transmembrane region" description="Helical" evidence="1">
    <location>
        <begin position="58"/>
        <end position="75"/>
    </location>
</feature>
<evidence type="ECO:0000313" key="3">
    <source>
        <dbReference type="Proteomes" id="UP001346149"/>
    </source>
</evidence>
<sequence length="100" mass="11601">MFMDKVVGRYQYSPLLFYPPRNLPQNLTLHLILFEKAGAALIRFCSLAFKRNKALKEPFLLAFTYVSTLCLVYLWNTGGIILLPNYWILACGVGNRLNRW</sequence>
<dbReference type="Proteomes" id="UP001346149">
    <property type="component" value="Unassembled WGS sequence"/>
</dbReference>
<name>A0AAN7RMI5_TRANT</name>
<keyword evidence="3" id="KW-1185">Reference proteome</keyword>
<evidence type="ECO:0000256" key="1">
    <source>
        <dbReference type="SAM" id="Phobius"/>
    </source>
</evidence>
<keyword evidence="1" id="KW-0812">Transmembrane</keyword>
<organism evidence="2 3">
    <name type="scientific">Trapa natans</name>
    <name type="common">Water chestnut</name>
    <dbReference type="NCBI Taxonomy" id="22666"/>
    <lineage>
        <taxon>Eukaryota</taxon>
        <taxon>Viridiplantae</taxon>
        <taxon>Streptophyta</taxon>
        <taxon>Embryophyta</taxon>
        <taxon>Tracheophyta</taxon>
        <taxon>Spermatophyta</taxon>
        <taxon>Magnoliopsida</taxon>
        <taxon>eudicotyledons</taxon>
        <taxon>Gunneridae</taxon>
        <taxon>Pentapetalae</taxon>
        <taxon>rosids</taxon>
        <taxon>malvids</taxon>
        <taxon>Myrtales</taxon>
        <taxon>Lythraceae</taxon>
        <taxon>Trapa</taxon>
    </lineage>
</organism>
<proteinExistence type="predicted"/>
<accession>A0AAN7RMI5</accession>
<evidence type="ECO:0000313" key="2">
    <source>
        <dbReference type="EMBL" id="KAK4801858.1"/>
    </source>
</evidence>
<dbReference type="AlphaFoldDB" id="A0AAN7RMI5"/>
<dbReference type="EMBL" id="JAXQNO010000002">
    <property type="protein sequence ID" value="KAK4801858.1"/>
    <property type="molecule type" value="Genomic_DNA"/>
</dbReference>